<dbReference type="RefSeq" id="WP_125568653.1">
    <property type="nucleotide sequence ID" value="NZ_AP019307.1"/>
</dbReference>
<proteinExistence type="predicted"/>
<reference evidence="1 2" key="1">
    <citation type="submission" date="2018-11" db="EMBL/GenBank/DDBJ databases">
        <title>Complete genome sequence of Nocardioides baekrokdamisoli strain KCTC 39748.</title>
        <authorList>
            <person name="Kang S.W."/>
            <person name="Lee K.C."/>
            <person name="Kim K.K."/>
            <person name="Kim J.S."/>
            <person name="Kim D.S."/>
            <person name="Ko S.H."/>
            <person name="Yang S.H."/>
            <person name="Shin Y.K."/>
            <person name="Lee J.S."/>
        </authorList>
    </citation>
    <scope>NUCLEOTIDE SEQUENCE [LARGE SCALE GENOMIC DNA]</scope>
    <source>
        <strain evidence="1 2">KCTC 39748</strain>
    </source>
</reference>
<evidence type="ECO:0000313" key="2">
    <source>
        <dbReference type="Proteomes" id="UP000271573"/>
    </source>
</evidence>
<keyword evidence="2" id="KW-1185">Reference proteome</keyword>
<gene>
    <name evidence="1" type="ORF">Back2_17580</name>
</gene>
<dbReference type="EMBL" id="AP019307">
    <property type="protein sequence ID" value="BBH17471.1"/>
    <property type="molecule type" value="Genomic_DNA"/>
</dbReference>
<organism evidence="1 2">
    <name type="scientific">Nocardioides baekrokdamisoli</name>
    <dbReference type="NCBI Taxonomy" id="1804624"/>
    <lineage>
        <taxon>Bacteria</taxon>
        <taxon>Bacillati</taxon>
        <taxon>Actinomycetota</taxon>
        <taxon>Actinomycetes</taxon>
        <taxon>Propionibacteriales</taxon>
        <taxon>Nocardioidaceae</taxon>
        <taxon>Nocardioides</taxon>
    </lineage>
</organism>
<dbReference type="AlphaFoldDB" id="A0A3G9IUY3"/>
<dbReference type="KEGG" id="nbe:Back2_17580"/>
<sequence>MSAAEGATLRDQGMELATCAADSRVVAIIDQKIQDAIDSGRKFSANTIRHQLPTSDGHLVGARMNSFAFRRVDGHPVMKRIGTEPSTLASTHHAEVKVWLGWDAFQTLNNLRTTV</sequence>
<name>A0A3G9IUY3_9ACTN</name>
<accession>A0A3G9IUY3</accession>
<dbReference type="Proteomes" id="UP000271573">
    <property type="component" value="Chromosome"/>
</dbReference>
<evidence type="ECO:0000313" key="1">
    <source>
        <dbReference type="EMBL" id="BBH17471.1"/>
    </source>
</evidence>
<protein>
    <submittedName>
        <fullName evidence="1">Uncharacterized protein</fullName>
    </submittedName>
</protein>
<dbReference type="OrthoDB" id="4316190at2"/>